<evidence type="ECO:0000256" key="1">
    <source>
        <dbReference type="SAM" id="Coils"/>
    </source>
</evidence>
<evidence type="ECO:0000313" key="2">
    <source>
        <dbReference type="EMBL" id="PHT71982.1"/>
    </source>
</evidence>
<keyword evidence="1" id="KW-0175">Coiled coil</keyword>
<name>A0A2G2YQF2_CAPAN</name>
<dbReference type="EMBL" id="AYRZ02000009">
    <property type="protein sequence ID" value="PHT71982.1"/>
    <property type="molecule type" value="Genomic_DNA"/>
</dbReference>
<dbReference type="Proteomes" id="UP000222542">
    <property type="component" value="Unassembled WGS sequence"/>
</dbReference>
<accession>A0A2G2YQF2</accession>
<reference evidence="2 3" key="1">
    <citation type="journal article" date="2014" name="Nat. Genet.">
        <title>Genome sequence of the hot pepper provides insights into the evolution of pungency in Capsicum species.</title>
        <authorList>
            <person name="Kim S."/>
            <person name="Park M."/>
            <person name="Yeom S.I."/>
            <person name="Kim Y.M."/>
            <person name="Lee J.M."/>
            <person name="Lee H.A."/>
            <person name="Seo E."/>
            <person name="Choi J."/>
            <person name="Cheong K."/>
            <person name="Kim K.T."/>
            <person name="Jung K."/>
            <person name="Lee G.W."/>
            <person name="Oh S.K."/>
            <person name="Bae C."/>
            <person name="Kim S.B."/>
            <person name="Lee H.Y."/>
            <person name="Kim S.Y."/>
            <person name="Kim M.S."/>
            <person name="Kang B.C."/>
            <person name="Jo Y.D."/>
            <person name="Yang H.B."/>
            <person name="Jeong H.J."/>
            <person name="Kang W.H."/>
            <person name="Kwon J.K."/>
            <person name="Shin C."/>
            <person name="Lim J.Y."/>
            <person name="Park J.H."/>
            <person name="Huh J.H."/>
            <person name="Kim J.S."/>
            <person name="Kim B.D."/>
            <person name="Cohen O."/>
            <person name="Paran I."/>
            <person name="Suh M.C."/>
            <person name="Lee S.B."/>
            <person name="Kim Y.K."/>
            <person name="Shin Y."/>
            <person name="Noh S.J."/>
            <person name="Park J."/>
            <person name="Seo Y.S."/>
            <person name="Kwon S.Y."/>
            <person name="Kim H.A."/>
            <person name="Park J.M."/>
            <person name="Kim H.J."/>
            <person name="Choi S.B."/>
            <person name="Bosland P.W."/>
            <person name="Reeves G."/>
            <person name="Jo S.H."/>
            <person name="Lee B.W."/>
            <person name="Cho H.T."/>
            <person name="Choi H.S."/>
            <person name="Lee M.S."/>
            <person name="Yu Y."/>
            <person name="Do Choi Y."/>
            <person name="Park B.S."/>
            <person name="van Deynze A."/>
            <person name="Ashrafi H."/>
            <person name="Hill T."/>
            <person name="Kim W.T."/>
            <person name="Pai H.S."/>
            <person name="Ahn H.K."/>
            <person name="Yeam I."/>
            <person name="Giovannoni J.J."/>
            <person name="Rose J.K."/>
            <person name="Sorensen I."/>
            <person name="Lee S.J."/>
            <person name="Kim R.W."/>
            <person name="Choi I.Y."/>
            <person name="Choi B.S."/>
            <person name="Lim J.S."/>
            <person name="Lee Y.H."/>
            <person name="Choi D."/>
        </authorList>
    </citation>
    <scope>NUCLEOTIDE SEQUENCE [LARGE SCALE GENOMIC DNA]</scope>
    <source>
        <strain evidence="3">cv. CM334</strain>
    </source>
</reference>
<dbReference type="AlphaFoldDB" id="A0A2G2YQF2"/>
<keyword evidence="3" id="KW-1185">Reference proteome</keyword>
<dbReference type="Gramene" id="PHT71982">
    <property type="protein sequence ID" value="PHT71982"/>
    <property type="gene ID" value="T459_22767"/>
</dbReference>
<sequence length="249" mass="27575">MSLKAEEDPNLYEDSGETRHILNDTGKLSKVMHYIGNGTILVGNGENLNISHIGEDSDAWRKKETDLMIEKGSSHQLKSTNEDGPQIQKGASCTLFGEDYVSESQKENEKSPQLCDVESENDTMLEITNELENATENIETHAIENEQLIVGNEEPESLSSGYTNSDYHDSRTIAHQPLHELPNLNEKLTSTSNNLCAGLVSDLCVTSELDGPPYKSNSPRAIWNPSLSWQLSPQPKFTARVRVSDSDTP</sequence>
<comment type="caution">
    <text evidence="2">The sequence shown here is derived from an EMBL/GenBank/DDBJ whole genome shotgun (WGS) entry which is preliminary data.</text>
</comment>
<gene>
    <name evidence="2" type="ORF">T459_22767</name>
</gene>
<organism evidence="2 3">
    <name type="scientific">Capsicum annuum</name>
    <name type="common">Capsicum pepper</name>
    <dbReference type="NCBI Taxonomy" id="4072"/>
    <lineage>
        <taxon>Eukaryota</taxon>
        <taxon>Viridiplantae</taxon>
        <taxon>Streptophyta</taxon>
        <taxon>Embryophyta</taxon>
        <taxon>Tracheophyta</taxon>
        <taxon>Spermatophyta</taxon>
        <taxon>Magnoliopsida</taxon>
        <taxon>eudicotyledons</taxon>
        <taxon>Gunneridae</taxon>
        <taxon>Pentapetalae</taxon>
        <taxon>asterids</taxon>
        <taxon>lamiids</taxon>
        <taxon>Solanales</taxon>
        <taxon>Solanaceae</taxon>
        <taxon>Solanoideae</taxon>
        <taxon>Capsiceae</taxon>
        <taxon>Capsicum</taxon>
    </lineage>
</organism>
<evidence type="ECO:0000313" key="3">
    <source>
        <dbReference type="Proteomes" id="UP000222542"/>
    </source>
</evidence>
<protein>
    <submittedName>
        <fullName evidence="2">Uncharacterized protein</fullName>
    </submittedName>
</protein>
<proteinExistence type="predicted"/>
<feature type="coiled-coil region" evidence="1">
    <location>
        <begin position="117"/>
        <end position="144"/>
    </location>
</feature>
<reference evidence="2 3" key="2">
    <citation type="journal article" date="2017" name="Genome Biol.">
        <title>New reference genome sequences of hot pepper reveal the massive evolution of plant disease-resistance genes by retroduplication.</title>
        <authorList>
            <person name="Kim S."/>
            <person name="Park J."/>
            <person name="Yeom S.I."/>
            <person name="Kim Y.M."/>
            <person name="Seo E."/>
            <person name="Kim K.T."/>
            <person name="Kim M.S."/>
            <person name="Lee J.M."/>
            <person name="Cheong K."/>
            <person name="Shin H.S."/>
            <person name="Kim S.B."/>
            <person name="Han K."/>
            <person name="Lee J."/>
            <person name="Park M."/>
            <person name="Lee H.A."/>
            <person name="Lee H.Y."/>
            <person name="Lee Y."/>
            <person name="Oh S."/>
            <person name="Lee J.H."/>
            <person name="Choi E."/>
            <person name="Choi E."/>
            <person name="Lee S.E."/>
            <person name="Jeon J."/>
            <person name="Kim H."/>
            <person name="Choi G."/>
            <person name="Song H."/>
            <person name="Lee J."/>
            <person name="Lee S.C."/>
            <person name="Kwon J.K."/>
            <person name="Lee H.Y."/>
            <person name="Koo N."/>
            <person name="Hong Y."/>
            <person name="Kim R.W."/>
            <person name="Kang W.H."/>
            <person name="Huh J.H."/>
            <person name="Kang B.C."/>
            <person name="Yang T.J."/>
            <person name="Lee Y.H."/>
            <person name="Bennetzen J.L."/>
            <person name="Choi D."/>
        </authorList>
    </citation>
    <scope>NUCLEOTIDE SEQUENCE [LARGE SCALE GENOMIC DNA]</scope>
    <source>
        <strain evidence="3">cv. CM334</strain>
    </source>
</reference>